<dbReference type="PANTHER" id="PTHR43162:SF1">
    <property type="entry name" value="PRESTALK A DIFFERENTIATION PROTEIN A"/>
    <property type="match status" value="1"/>
</dbReference>
<keyword evidence="3" id="KW-1185">Reference proteome</keyword>
<protein>
    <submittedName>
        <fullName evidence="2">NAD(P)H azoreductase</fullName>
        <ecNumber evidence="2">1.7.-.-</ecNumber>
    </submittedName>
</protein>
<feature type="domain" description="NmrA-like" evidence="1">
    <location>
        <begin position="2"/>
        <end position="234"/>
    </location>
</feature>
<dbReference type="InterPro" id="IPR008030">
    <property type="entry name" value="NmrA-like"/>
</dbReference>
<reference evidence="2 3" key="1">
    <citation type="submission" date="2017-07" db="EMBL/GenBank/DDBJ databases">
        <title>First draft Genome Sequence of Nocardia cerradoensis isolated from human infection.</title>
        <authorList>
            <person name="Carrasco G."/>
        </authorList>
    </citation>
    <scope>NUCLEOTIDE SEQUENCE [LARGE SCALE GENOMIC DNA]</scope>
    <source>
        <strain evidence="2 3">CNM20130759</strain>
    </source>
</reference>
<keyword evidence="2" id="KW-0560">Oxidoreductase</keyword>
<comment type="caution">
    <text evidence="2">The sequence shown here is derived from an EMBL/GenBank/DDBJ whole genome shotgun (WGS) entry which is preliminary data.</text>
</comment>
<evidence type="ECO:0000313" key="3">
    <source>
        <dbReference type="Proteomes" id="UP000215506"/>
    </source>
</evidence>
<dbReference type="SUPFAM" id="SSF51735">
    <property type="entry name" value="NAD(P)-binding Rossmann-fold domains"/>
    <property type="match status" value="1"/>
</dbReference>
<dbReference type="AlphaFoldDB" id="A0A231H637"/>
<dbReference type="Gene3D" id="3.90.25.10">
    <property type="entry name" value="UDP-galactose 4-epimerase, domain 1"/>
    <property type="match status" value="1"/>
</dbReference>
<dbReference type="Proteomes" id="UP000215506">
    <property type="component" value="Unassembled WGS sequence"/>
</dbReference>
<dbReference type="EC" id="1.7.-.-" evidence="2"/>
<dbReference type="Gene3D" id="3.40.50.720">
    <property type="entry name" value="NAD(P)-binding Rossmann-like Domain"/>
    <property type="match status" value="1"/>
</dbReference>
<dbReference type="PANTHER" id="PTHR43162">
    <property type="match status" value="1"/>
</dbReference>
<sequence length="289" mass="30689">MIVVTTPTGSIGHQVLDLVADSDQPIRVIARDPARLAPHIRERVDVVRGSTTDRDVIAAAVKGADTVFWLVPPNPSAPSVPGHVLEFVTPLCEALDSVGRVVAVSSLGRTGGRKAGQISAIFAMDALIESSGVHYRSLCPPGFMDNLLRQVDPIRNLGTFFGTISGDFRAPTCATRDIAAVAARLLLDESWTGQDSVEIRGPEELSHNEMARIMSEVLGRSIGYQQVPAADYAASLTAHGMSAAWAQGLVDMSAAVENGLYDTPRTPESYSPTGFRQWCAEVLAPAVAG</sequence>
<organism evidence="2 3">
    <name type="scientific">Nocardia cerradoensis</name>
    <dbReference type="NCBI Taxonomy" id="85688"/>
    <lineage>
        <taxon>Bacteria</taxon>
        <taxon>Bacillati</taxon>
        <taxon>Actinomycetota</taxon>
        <taxon>Actinomycetes</taxon>
        <taxon>Mycobacteriales</taxon>
        <taxon>Nocardiaceae</taxon>
        <taxon>Nocardia</taxon>
    </lineage>
</organism>
<gene>
    <name evidence="2" type="primary">azoB_6</name>
    <name evidence="2" type="ORF">B7C42_03866</name>
</gene>
<dbReference type="InterPro" id="IPR036291">
    <property type="entry name" value="NAD(P)-bd_dom_sf"/>
</dbReference>
<dbReference type="RefSeq" id="WP_039777665.1">
    <property type="nucleotide sequence ID" value="NZ_JAAXOR010000002.1"/>
</dbReference>
<accession>A0A231H637</accession>
<dbReference type="GO" id="GO:0016491">
    <property type="term" value="F:oxidoreductase activity"/>
    <property type="evidence" value="ECO:0007669"/>
    <property type="project" value="UniProtKB-KW"/>
</dbReference>
<evidence type="ECO:0000313" key="2">
    <source>
        <dbReference type="EMBL" id="OXR44305.1"/>
    </source>
</evidence>
<evidence type="ECO:0000259" key="1">
    <source>
        <dbReference type="Pfam" id="PF05368"/>
    </source>
</evidence>
<dbReference type="InterPro" id="IPR051604">
    <property type="entry name" value="Ergot_Alk_Oxidoreductase"/>
</dbReference>
<dbReference type="EMBL" id="NGAF01000007">
    <property type="protein sequence ID" value="OXR44305.1"/>
    <property type="molecule type" value="Genomic_DNA"/>
</dbReference>
<name>A0A231H637_9NOCA</name>
<proteinExistence type="predicted"/>
<dbReference type="Pfam" id="PF05368">
    <property type="entry name" value="NmrA"/>
    <property type="match status" value="1"/>
</dbReference>